<evidence type="ECO:0000259" key="4">
    <source>
        <dbReference type="PROSITE" id="PS50949"/>
    </source>
</evidence>
<dbReference type="CDD" id="cd07377">
    <property type="entry name" value="WHTH_GntR"/>
    <property type="match status" value="1"/>
</dbReference>
<dbReference type="PRINTS" id="PR00035">
    <property type="entry name" value="HTHGNTR"/>
</dbReference>
<keyword evidence="1" id="KW-0805">Transcription regulation</keyword>
<keyword evidence="6" id="KW-1185">Reference proteome</keyword>
<dbReference type="SUPFAM" id="SSF64288">
    <property type="entry name" value="Chorismate lyase-like"/>
    <property type="match status" value="1"/>
</dbReference>
<evidence type="ECO:0000256" key="2">
    <source>
        <dbReference type="ARBA" id="ARBA00023125"/>
    </source>
</evidence>
<dbReference type="Pfam" id="PF07702">
    <property type="entry name" value="UTRA"/>
    <property type="match status" value="1"/>
</dbReference>
<dbReference type="EMBL" id="BKAJ01000013">
    <property type="protein sequence ID" value="GEP53623.1"/>
    <property type="molecule type" value="Genomic_DNA"/>
</dbReference>
<keyword evidence="2" id="KW-0238">DNA-binding</keyword>
<comment type="caution">
    <text evidence="5">The sequence shown here is derived from an EMBL/GenBank/DDBJ whole genome shotgun (WGS) entry which is preliminary data.</text>
</comment>
<dbReference type="Proteomes" id="UP000321058">
    <property type="component" value="Unassembled WGS sequence"/>
</dbReference>
<proteinExistence type="predicted"/>
<accession>A0A512N3V6</accession>
<dbReference type="PANTHER" id="PTHR44846">
    <property type="entry name" value="MANNOSYL-D-GLYCERATE TRANSPORT/METABOLISM SYSTEM REPRESSOR MNGR-RELATED"/>
    <property type="match status" value="1"/>
</dbReference>
<dbReference type="GO" id="GO:0003677">
    <property type="term" value="F:DNA binding"/>
    <property type="evidence" value="ECO:0007669"/>
    <property type="project" value="UniProtKB-KW"/>
</dbReference>
<dbReference type="InterPro" id="IPR028978">
    <property type="entry name" value="Chorismate_lyase_/UTRA_dom_sf"/>
</dbReference>
<dbReference type="RefSeq" id="WP_147146441.1">
    <property type="nucleotide sequence ID" value="NZ_BKAJ01000013.1"/>
</dbReference>
<name>A0A512N3V6_9HYPH</name>
<feature type="domain" description="HTH gntR-type" evidence="4">
    <location>
        <begin position="6"/>
        <end position="74"/>
    </location>
</feature>
<dbReference type="GO" id="GO:0003700">
    <property type="term" value="F:DNA-binding transcription factor activity"/>
    <property type="evidence" value="ECO:0007669"/>
    <property type="project" value="InterPro"/>
</dbReference>
<dbReference type="InterPro" id="IPR036390">
    <property type="entry name" value="WH_DNA-bd_sf"/>
</dbReference>
<evidence type="ECO:0000256" key="3">
    <source>
        <dbReference type="ARBA" id="ARBA00023163"/>
    </source>
</evidence>
<dbReference type="InterPro" id="IPR050679">
    <property type="entry name" value="Bact_HTH_transcr_reg"/>
</dbReference>
<dbReference type="SMART" id="SM00866">
    <property type="entry name" value="UTRA"/>
    <property type="match status" value="1"/>
</dbReference>
<evidence type="ECO:0000313" key="6">
    <source>
        <dbReference type="Proteomes" id="UP000321058"/>
    </source>
</evidence>
<evidence type="ECO:0000256" key="1">
    <source>
        <dbReference type="ARBA" id="ARBA00023015"/>
    </source>
</evidence>
<reference evidence="5 6" key="1">
    <citation type="submission" date="2019-07" db="EMBL/GenBank/DDBJ databases">
        <title>Whole genome shotgun sequence of Reyranella soli NBRC 108950.</title>
        <authorList>
            <person name="Hosoyama A."/>
            <person name="Uohara A."/>
            <person name="Ohji S."/>
            <person name="Ichikawa N."/>
        </authorList>
    </citation>
    <scope>NUCLEOTIDE SEQUENCE [LARGE SCALE GENOMIC DNA]</scope>
    <source>
        <strain evidence="5 6">NBRC 108950</strain>
    </source>
</reference>
<dbReference type="GO" id="GO:0045892">
    <property type="term" value="P:negative regulation of DNA-templated transcription"/>
    <property type="evidence" value="ECO:0007669"/>
    <property type="project" value="TreeGrafter"/>
</dbReference>
<dbReference type="OrthoDB" id="7339934at2"/>
<protein>
    <submittedName>
        <fullName evidence="5">HTH-type transcriptional repressor YvoA</fullName>
    </submittedName>
</protein>
<dbReference type="Pfam" id="PF00392">
    <property type="entry name" value="GntR"/>
    <property type="match status" value="1"/>
</dbReference>
<dbReference type="InterPro" id="IPR036388">
    <property type="entry name" value="WH-like_DNA-bd_sf"/>
</dbReference>
<evidence type="ECO:0000313" key="5">
    <source>
        <dbReference type="EMBL" id="GEP53623.1"/>
    </source>
</evidence>
<organism evidence="5 6">
    <name type="scientific">Reyranella soli</name>
    <dbReference type="NCBI Taxonomy" id="1230389"/>
    <lineage>
        <taxon>Bacteria</taxon>
        <taxon>Pseudomonadati</taxon>
        <taxon>Pseudomonadota</taxon>
        <taxon>Alphaproteobacteria</taxon>
        <taxon>Hyphomicrobiales</taxon>
        <taxon>Reyranellaceae</taxon>
        <taxon>Reyranella</taxon>
    </lineage>
</organism>
<dbReference type="InterPro" id="IPR000524">
    <property type="entry name" value="Tscrpt_reg_HTH_GntR"/>
</dbReference>
<dbReference type="Gene3D" id="1.10.10.10">
    <property type="entry name" value="Winged helix-like DNA-binding domain superfamily/Winged helix DNA-binding domain"/>
    <property type="match status" value="1"/>
</dbReference>
<dbReference type="Gene3D" id="3.40.1410.10">
    <property type="entry name" value="Chorismate lyase-like"/>
    <property type="match status" value="1"/>
</dbReference>
<dbReference type="SUPFAM" id="SSF46785">
    <property type="entry name" value="Winged helix' DNA-binding domain"/>
    <property type="match status" value="1"/>
</dbReference>
<sequence>MSRDPVPAYYRIYQALSERIATGAYKLGSQLPTDAELMVEFGVSRHTARSAVEELVSRKLVRRFPGRGTFVLESDPASRDWSARALEDLKIDDPDARFDLHGIERLPPHGDERVAALLQVPATQRILRISWSRVRPTGPIAFCAAHLPQELAARLPADIAEQMRSARVIPLIEKYCGVQAFRVQQASSAIAADAELARRLKVEVGAPLLLLQRIYFDIQGTPIYYSDLYVRSDRFVHKIELFRHHQQVELARPVPAGPEAPATNRSVRSPS</sequence>
<gene>
    <name evidence="5" type="primary">yvoA</name>
    <name evidence="5" type="ORF">RSO01_07890</name>
</gene>
<dbReference type="AlphaFoldDB" id="A0A512N3V6"/>
<dbReference type="SMART" id="SM00345">
    <property type="entry name" value="HTH_GNTR"/>
    <property type="match status" value="1"/>
</dbReference>
<dbReference type="InterPro" id="IPR011663">
    <property type="entry name" value="UTRA"/>
</dbReference>
<dbReference type="PANTHER" id="PTHR44846:SF1">
    <property type="entry name" value="MANNOSYL-D-GLYCERATE TRANSPORT_METABOLISM SYSTEM REPRESSOR MNGR-RELATED"/>
    <property type="match status" value="1"/>
</dbReference>
<keyword evidence="3" id="KW-0804">Transcription</keyword>
<dbReference type="PROSITE" id="PS50949">
    <property type="entry name" value="HTH_GNTR"/>
    <property type="match status" value="1"/>
</dbReference>